<comment type="caution">
    <text evidence="2">The sequence shown here is derived from an EMBL/GenBank/DDBJ whole genome shotgun (WGS) entry which is preliminary data.</text>
</comment>
<keyword evidence="3" id="KW-1185">Reference proteome</keyword>
<name>A0AAV4NFJ8_CAEEX</name>
<sequence>MERRHRPRNPSGADLQLSRRERDSKSDDGFRNGNPNSPLISALPPSPGIFFQPNQLWDHLRESWWFGAFNGLIPVSSHADTSNRCISDHRYFLVFFKRLNNSSAEMFVGRPIDHNRPKTTTNG</sequence>
<feature type="compositionally biased region" description="Basic and acidic residues" evidence="1">
    <location>
        <begin position="17"/>
        <end position="30"/>
    </location>
</feature>
<reference evidence="2 3" key="1">
    <citation type="submission" date="2021-06" db="EMBL/GenBank/DDBJ databases">
        <title>Caerostris extrusa draft genome.</title>
        <authorList>
            <person name="Kono N."/>
            <person name="Arakawa K."/>
        </authorList>
    </citation>
    <scope>NUCLEOTIDE SEQUENCE [LARGE SCALE GENOMIC DNA]</scope>
</reference>
<dbReference type="Proteomes" id="UP001054945">
    <property type="component" value="Unassembled WGS sequence"/>
</dbReference>
<evidence type="ECO:0000313" key="3">
    <source>
        <dbReference type="Proteomes" id="UP001054945"/>
    </source>
</evidence>
<protein>
    <submittedName>
        <fullName evidence="2">Uncharacterized protein</fullName>
    </submittedName>
</protein>
<proteinExistence type="predicted"/>
<feature type="region of interest" description="Disordered" evidence="1">
    <location>
        <begin position="1"/>
        <end position="45"/>
    </location>
</feature>
<gene>
    <name evidence="2" type="ORF">CEXT_736371</name>
</gene>
<dbReference type="AlphaFoldDB" id="A0AAV4NFJ8"/>
<evidence type="ECO:0000313" key="2">
    <source>
        <dbReference type="EMBL" id="GIX83589.1"/>
    </source>
</evidence>
<evidence type="ECO:0000256" key="1">
    <source>
        <dbReference type="SAM" id="MobiDB-lite"/>
    </source>
</evidence>
<accession>A0AAV4NFJ8</accession>
<organism evidence="2 3">
    <name type="scientific">Caerostris extrusa</name>
    <name type="common">Bark spider</name>
    <name type="synonym">Caerostris bankana</name>
    <dbReference type="NCBI Taxonomy" id="172846"/>
    <lineage>
        <taxon>Eukaryota</taxon>
        <taxon>Metazoa</taxon>
        <taxon>Ecdysozoa</taxon>
        <taxon>Arthropoda</taxon>
        <taxon>Chelicerata</taxon>
        <taxon>Arachnida</taxon>
        <taxon>Araneae</taxon>
        <taxon>Araneomorphae</taxon>
        <taxon>Entelegynae</taxon>
        <taxon>Araneoidea</taxon>
        <taxon>Araneidae</taxon>
        <taxon>Caerostris</taxon>
    </lineage>
</organism>
<dbReference type="EMBL" id="BPLR01003348">
    <property type="protein sequence ID" value="GIX83589.1"/>
    <property type="molecule type" value="Genomic_DNA"/>
</dbReference>